<dbReference type="Gene3D" id="3.40.190.290">
    <property type="match status" value="1"/>
</dbReference>
<dbReference type="InterPro" id="IPR036388">
    <property type="entry name" value="WH-like_DNA-bd_sf"/>
</dbReference>
<dbReference type="PANTHER" id="PTHR30537">
    <property type="entry name" value="HTH-TYPE TRANSCRIPTIONAL REGULATOR"/>
    <property type="match status" value="1"/>
</dbReference>
<dbReference type="GO" id="GO:0003677">
    <property type="term" value="F:DNA binding"/>
    <property type="evidence" value="ECO:0007669"/>
    <property type="project" value="UniProtKB-KW"/>
</dbReference>
<dbReference type="SUPFAM" id="SSF53850">
    <property type="entry name" value="Periplasmic binding protein-like II"/>
    <property type="match status" value="1"/>
</dbReference>
<keyword evidence="2" id="KW-0805">Transcription regulation</keyword>
<dbReference type="Pfam" id="PF00126">
    <property type="entry name" value="HTH_1"/>
    <property type="match status" value="1"/>
</dbReference>
<dbReference type="FunFam" id="1.10.10.10:FF:000001">
    <property type="entry name" value="LysR family transcriptional regulator"/>
    <property type="match status" value="1"/>
</dbReference>
<evidence type="ECO:0000256" key="2">
    <source>
        <dbReference type="ARBA" id="ARBA00023015"/>
    </source>
</evidence>
<keyword evidence="4" id="KW-0804">Transcription</keyword>
<accession>A0A7H5A6V2</accession>
<dbReference type="InterPro" id="IPR058163">
    <property type="entry name" value="LysR-type_TF_proteobact-type"/>
</dbReference>
<dbReference type="PROSITE" id="PS50931">
    <property type="entry name" value="HTH_LYSR"/>
    <property type="match status" value="1"/>
</dbReference>
<proteinExistence type="inferred from homology"/>
<dbReference type="Pfam" id="PF03466">
    <property type="entry name" value="LysR_substrate"/>
    <property type="match status" value="1"/>
</dbReference>
<dbReference type="SUPFAM" id="SSF46785">
    <property type="entry name" value="Winged helix' DNA-binding domain"/>
    <property type="match status" value="1"/>
</dbReference>
<protein>
    <submittedName>
        <fullName evidence="5">Uncharacterized protein</fullName>
    </submittedName>
</protein>
<dbReference type="GO" id="GO:0003700">
    <property type="term" value="F:DNA-binding transcription factor activity"/>
    <property type="evidence" value="ECO:0007669"/>
    <property type="project" value="InterPro"/>
</dbReference>
<sequence>MAFENFALLRFFIDVIEEGSISGAARAHNISLPAASRKMRQLENVFGVRLLQRTTRRQSLTEEGGLLYEQAVRILGDLETLEHMLRQNSREVAGVLRVTAPVSLGRRRITPLLAQFGAMYPDLSIHLKLTDTVLDLVASGMDVAIRYGATEDSSYVSRPLANNYRILCASPEYVQVHGVPASPHELIRHRCLHSGTESSVDWSLGDLSVRINSPFTSNDGEVIRQLMLDGHGIALKSIWDVAEDIESGRLCQILPQYQSQAAPLHAIYPHRQHVPPRVKVFIDFLIKNIREPDIYAKGSGVENRKPD</sequence>
<dbReference type="Proteomes" id="UP000020202">
    <property type="component" value="Unassembled WGS sequence"/>
</dbReference>
<dbReference type="GO" id="GO:0009891">
    <property type="term" value="P:positive regulation of biosynthetic process"/>
    <property type="evidence" value="ECO:0007669"/>
    <property type="project" value="UniProtKB-ARBA"/>
</dbReference>
<dbReference type="InterPro" id="IPR005119">
    <property type="entry name" value="LysR_subst-bd"/>
</dbReference>
<gene>
    <name evidence="5" type="ORF">L373_03302</name>
</gene>
<dbReference type="CDD" id="cd08422">
    <property type="entry name" value="PBP2_CrgA_like"/>
    <property type="match status" value="1"/>
</dbReference>
<evidence type="ECO:0000313" key="6">
    <source>
        <dbReference type="Proteomes" id="UP000020202"/>
    </source>
</evidence>
<comment type="caution">
    <text evidence="5">The sequence shown here is derived from an EMBL/GenBank/DDBJ whole genome shotgun (WGS) entry which is preliminary data.</text>
</comment>
<evidence type="ECO:0000256" key="3">
    <source>
        <dbReference type="ARBA" id="ARBA00023125"/>
    </source>
</evidence>
<dbReference type="FunFam" id="3.40.190.290:FF:000001">
    <property type="entry name" value="Transcriptional regulator, LysR family"/>
    <property type="match status" value="1"/>
</dbReference>
<evidence type="ECO:0000256" key="4">
    <source>
        <dbReference type="ARBA" id="ARBA00023163"/>
    </source>
</evidence>
<organism evidence="5 6">
    <name type="scientific">Klebsiella michiganensis</name>
    <dbReference type="NCBI Taxonomy" id="1134687"/>
    <lineage>
        <taxon>Bacteria</taxon>
        <taxon>Pseudomonadati</taxon>
        <taxon>Pseudomonadota</taxon>
        <taxon>Gammaproteobacteria</taxon>
        <taxon>Enterobacterales</taxon>
        <taxon>Enterobacteriaceae</taxon>
        <taxon>Klebsiella/Raoultella group</taxon>
        <taxon>Klebsiella</taxon>
    </lineage>
</organism>
<dbReference type="InterPro" id="IPR000847">
    <property type="entry name" value="LysR_HTH_N"/>
</dbReference>
<evidence type="ECO:0000256" key="1">
    <source>
        <dbReference type="ARBA" id="ARBA00009437"/>
    </source>
</evidence>
<evidence type="ECO:0000313" key="5">
    <source>
        <dbReference type="EMBL" id="EWF88121.1"/>
    </source>
</evidence>
<dbReference type="PANTHER" id="PTHR30537:SF5">
    <property type="entry name" value="HTH-TYPE TRANSCRIPTIONAL ACTIVATOR TTDR-RELATED"/>
    <property type="match status" value="1"/>
</dbReference>
<dbReference type="InterPro" id="IPR036390">
    <property type="entry name" value="WH_DNA-bd_sf"/>
</dbReference>
<dbReference type="EMBL" id="JCNZ01000009">
    <property type="protein sequence ID" value="EWF88121.1"/>
    <property type="molecule type" value="Genomic_DNA"/>
</dbReference>
<dbReference type="RefSeq" id="WP_004850908.1">
    <property type="nucleotide sequence ID" value="NZ_CABGLF010000042.1"/>
</dbReference>
<reference evidence="5 6" key="1">
    <citation type="submission" date="2014-01" db="EMBL/GenBank/DDBJ databases">
        <title>The Genome Sequence of Klebsiella oxytoca MGH 27.</title>
        <authorList>
            <consortium name="The Broad Institute Genomics Platform"/>
            <consortium name="The Broad Institute Genome Sequencing Center for Infectious Disease"/>
            <person name="Murphy C."/>
            <person name="Cosimi L."/>
            <person name="Cerqueira G."/>
            <person name="Feldgarden M."/>
            <person name="Earl A."/>
            <person name="Hung D."/>
            <person name="Onderdonk A.B."/>
            <person name="Ferraro M.J."/>
            <person name="Hooper D."/>
            <person name="Dekker J."/>
            <person name="O'Brien T."/>
            <person name="Huang S."/>
            <person name="Quan V."/>
            <person name="Ernst C."/>
            <person name="Delaney M."/>
            <person name="DuBois A."/>
            <person name="Kim D.S."/>
            <person name="Young S.K."/>
            <person name="Zeng Q."/>
            <person name="Gargeya S."/>
            <person name="Fitzgerald M."/>
            <person name="Abouelleil A."/>
            <person name="Alvarado L."/>
            <person name="Berlin A.M."/>
            <person name="Chapman S.B."/>
            <person name="Gainer-Dewar J."/>
            <person name="Goldberg J."/>
            <person name="Gnerre S."/>
            <person name="Griggs A."/>
            <person name="Gujja S."/>
            <person name="Hansen M."/>
            <person name="Howarth C."/>
            <person name="Imamovic A."/>
            <person name="Ireland A."/>
            <person name="Larimer J."/>
            <person name="McCowan C."/>
            <person name="Murphy C."/>
            <person name="Pearson M."/>
            <person name="Poon T.W."/>
            <person name="Priest M."/>
            <person name="Roberts A."/>
            <person name="Saif S."/>
            <person name="Shea T."/>
            <person name="Sykes S."/>
            <person name="Wortman J."/>
            <person name="Nusbaum C."/>
            <person name="Birren B."/>
        </authorList>
    </citation>
    <scope>NUCLEOTIDE SEQUENCE [LARGE SCALE GENOMIC DNA]</scope>
    <source>
        <strain evidence="5 6">MGH 27</strain>
    </source>
</reference>
<dbReference type="AlphaFoldDB" id="A0A7H5A6V2"/>
<dbReference type="Gene3D" id="1.10.10.10">
    <property type="entry name" value="Winged helix-like DNA-binding domain superfamily/Winged helix DNA-binding domain"/>
    <property type="match status" value="1"/>
</dbReference>
<comment type="similarity">
    <text evidence="1">Belongs to the LysR transcriptional regulatory family.</text>
</comment>
<name>A0A7H5A6V2_9ENTR</name>
<keyword evidence="3" id="KW-0238">DNA-binding</keyword>